<organism evidence="2 3">
    <name type="scientific">Anisodus tanguticus</name>
    <dbReference type="NCBI Taxonomy" id="243964"/>
    <lineage>
        <taxon>Eukaryota</taxon>
        <taxon>Viridiplantae</taxon>
        <taxon>Streptophyta</taxon>
        <taxon>Embryophyta</taxon>
        <taxon>Tracheophyta</taxon>
        <taxon>Spermatophyta</taxon>
        <taxon>Magnoliopsida</taxon>
        <taxon>eudicotyledons</taxon>
        <taxon>Gunneridae</taxon>
        <taxon>Pentapetalae</taxon>
        <taxon>asterids</taxon>
        <taxon>lamiids</taxon>
        <taxon>Solanales</taxon>
        <taxon>Solanaceae</taxon>
        <taxon>Solanoideae</taxon>
        <taxon>Hyoscyameae</taxon>
        <taxon>Anisodus</taxon>
    </lineage>
</organism>
<keyword evidence="3" id="KW-1185">Reference proteome</keyword>
<evidence type="ECO:0000259" key="1">
    <source>
        <dbReference type="PROSITE" id="PS50879"/>
    </source>
</evidence>
<dbReference type="GO" id="GO:0004523">
    <property type="term" value="F:RNA-DNA hybrid ribonuclease activity"/>
    <property type="evidence" value="ECO:0007669"/>
    <property type="project" value="InterPro"/>
</dbReference>
<dbReference type="PROSITE" id="PS50879">
    <property type="entry name" value="RNASE_H_1"/>
    <property type="match status" value="1"/>
</dbReference>
<name>A0AAE1SZ99_9SOLA</name>
<dbReference type="PANTHER" id="PTHR47723:SF24">
    <property type="entry name" value="RNASE H TYPE-1 DOMAIN-CONTAINING PROTEIN"/>
    <property type="match status" value="1"/>
</dbReference>
<dbReference type="EMBL" id="JAVYJV010000001">
    <property type="protein sequence ID" value="KAK4378807.1"/>
    <property type="molecule type" value="Genomic_DNA"/>
</dbReference>
<dbReference type="InterPro" id="IPR044730">
    <property type="entry name" value="RNase_H-like_dom_plant"/>
</dbReference>
<dbReference type="PANTHER" id="PTHR47723">
    <property type="entry name" value="OS05G0353850 PROTEIN"/>
    <property type="match status" value="1"/>
</dbReference>
<dbReference type="InterPro" id="IPR002156">
    <property type="entry name" value="RNaseH_domain"/>
</dbReference>
<accession>A0AAE1SZ99</accession>
<evidence type="ECO:0000313" key="2">
    <source>
        <dbReference type="EMBL" id="KAK4378807.1"/>
    </source>
</evidence>
<dbReference type="Proteomes" id="UP001291623">
    <property type="component" value="Unassembled WGS sequence"/>
</dbReference>
<dbReference type="CDD" id="cd06222">
    <property type="entry name" value="RNase_H_like"/>
    <property type="match status" value="1"/>
</dbReference>
<evidence type="ECO:0000313" key="3">
    <source>
        <dbReference type="Proteomes" id="UP001291623"/>
    </source>
</evidence>
<dbReference type="SUPFAM" id="SSF53098">
    <property type="entry name" value="Ribonuclease H-like"/>
    <property type="match status" value="1"/>
</dbReference>
<dbReference type="InterPro" id="IPR053151">
    <property type="entry name" value="RNase_H-like"/>
</dbReference>
<dbReference type="Gene3D" id="3.30.420.10">
    <property type="entry name" value="Ribonuclease H-like superfamily/Ribonuclease H"/>
    <property type="match status" value="1"/>
</dbReference>
<protein>
    <recommendedName>
        <fullName evidence="1">RNase H type-1 domain-containing protein</fullName>
    </recommendedName>
</protein>
<gene>
    <name evidence="2" type="ORF">RND71_000669</name>
</gene>
<reference evidence="2" key="1">
    <citation type="submission" date="2023-12" db="EMBL/GenBank/DDBJ databases">
        <title>Genome assembly of Anisodus tanguticus.</title>
        <authorList>
            <person name="Wang Y.-J."/>
        </authorList>
    </citation>
    <scope>NUCLEOTIDE SEQUENCE</scope>
    <source>
        <strain evidence="2">KB-2021</strain>
        <tissue evidence="2">Leaf</tissue>
    </source>
</reference>
<dbReference type="GO" id="GO:0003676">
    <property type="term" value="F:nucleic acid binding"/>
    <property type="evidence" value="ECO:0007669"/>
    <property type="project" value="InterPro"/>
</dbReference>
<dbReference type="Pfam" id="PF13456">
    <property type="entry name" value="RVT_3"/>
    <property type="match status" value="1"/>
</dbReference>
<comment type="caution">
    <text evidence="2">The sequence shown here is derived from an EMBL/GenBank/DDBJ whole genome shotgun (WGS) entry which is preliminary data.</text>
</comment>
<dbReference type="InterPro" id="IPR036397">
    <property type="entry name" value="RNaseH_sf"/>
</dbReference>
<dbReference type="InterPro" id="IPR012337">
    <property type="entry name" value="RNaseH-like_sf"/>
</dbReference>
<feature type="domain" description="RNase H type-1" evidence="1">
    <location>
        <begin position="117"/>
        <end position="246"/>
    </location>
</feature>
<dbReference type="AlphaFoldDB" id="A0AAE1SZ99"/>
<proteinExistence type="predicted"/>
<sequence>MQPEEKKFFLKKKKRRSRKVLIKWWCADVKPRIQSIYYAVPSIIVWELWKRRNGDKHNKKVITNRVIYQVNSTIQQLVRLRKPGIKSVSHRWHDILQILENFIPKLQVTKVMWHLPPEGYCKCNTDGATRGNPGRSSFAFCVRDHLGNLVFARAKEMEDSTNTESEAMAILEAARYCLSKHVFSLILETDSLLMKNILDREWRPPWNIAFMVEELLEIIDNSDVQVLHILREGNQLADHLANVSLDHGEVEVQSFAELDTKGRKILNSDKPQCPYLRIRTQMKYTC</sequence>